<accession>A0A0P6W0T2</accession>
<dbReference type="Pfam" id="PF18768">
    <property type="entry name" value="RNPP_C"/>
    <property type="match status" value="1"/>
</dbReference>
<dbReference type="AlphaFoldDB" id="A0A0P6W0T2"/>
<dbReference type="PANTHER" id="PTHR37038:SF14">
    <property type="entry name" value="TRANSCRIPTIONAL ACTIVATOR"/>
    <property type="match status" value="1"/>
</dbReference>
<dbReference type="GO" id="GO:0003677">
    <property type="term" value="F:DNA binding"/>
    <property type="evidence" value="ECO:0007669"/>
    <property type="project" value="InterPro"/>
</dbReference>
<dbReference type="RefSeq" id="WP_060672762.1">
    <property type="nucleotide sequence ID" value="NZ_LIXZ01000008.1"/>
</dbReference>
<dbReference type="InterPro" id="IPR011990">
    <property type="entry name" value="TPR-like_helical_dom_sf"/>
</dbReference>
<gene>
    <name evidence="3" type="ORF">AM506_12145</name>
</gene>
<dbReference type="SMART" id="SM00028">
    <property type="entry name" value="TPR"/>
    <property type="match status" value="3"/>
</dbReference>
<dbReference type="Proteomes" id="UP000050398">
    <property type="component" value="Unassembled WGS sequence"/>
</dbReference>
<dbReference type="PROSITE" id="PS50005">
    <property type="entry name" value="TPR"/>
    <property type="match status" value="1"/>
</dbReference>
<dbReference type="PATRIC" id="fig|218284.4.peg.4134"/>
<dbReference type="SMART" id="SM00530">
    <property type="entry name" value="HTH_XRE"/>
    <property type="match status" value="1"/>
</dbReference>
<dbReference type="SUPFAM" id="SSF47413">
    <property type="entry name" value="lambda repressor-like DNA-binding domains"/>
    <property type="match status" value="1"/>
</dbReference>
<dbReference type="Gene3D" id="1.25.40.10">
    <property type="entry name" value="Tetratricopeptide repeat domain"/>
    <property type="match status" value="1"/>
</dbReference>
<dbReference type="OrthoDB" id="1150409at2"/>
<keyword evidence="1" id="KW-0802">TPR repeat</keyword>
<evidence type="ECO:0000256" key="1">
    <source>
        <dbReference type="PROSITE-ProRule" id="PRU00339"/>
    </source>
</evidence>
<feature type="repeat" description="TPR" evidence="1">
    <location>
        <begin position="241"/>
        <end position="274"/>
    </location>
</feature>
<dbReference type="InterPro" id="IPR010982">
    <property type="entry name" value="Lambda_DNA-bd_dom_sf"/>
</dbReference>
<name>A0A0P6W0T2_9BACI</name>
<organism evidence="3 4">
    <name type="scientific">Rossellomorea vietnamensis</name>
    <dbReference type="NCBI Taxonomy" id="218284"/>
    <lineage>
        <taxon>Bacteria</taxon>
        <taxon>Bacillati</taxon>
        <taxon>Bacillota</taxon>
        <taxon>Bacilli</taxon>
        <taxon>Bacillales</taxon>
        <taxon>Bacillaceae</taxon>
        <taxon>Rossellomorea</taxon>
    </lineage>
</organism>
<dbReference type="CDD" id="cd00093">
    <property type="entry name" value="HTH_XRE"/>
    <property type="match status" value="1"/>
</dbReference>
<dbReference type="InterPro" id="IPR019734">
    <property type="entry name" value="TPR_rpt"/>
</dbReference>
<dbReference type="InterPro" id="IPR001387">
    <property type="entry name" value="Cro/C1-type_HTH"/>
</dbReference>
<evidence type="ECO:0000313" key="3">
    <source>
        <dbReference type="EMBL" id="KPL59269.1"/>
    </source>
</evidence>
<dbReference type="SUPFAM" id="SSF48452">
    <property type="entry name" value="TPR-like"/>
    <property type="match status" value="1"/>
</dbReference>
<evidence type="ECO:0000313" key="4">
    <source>
        <dbReference type="Proteomes" id="UP000050398"/>
    </source>
</evidence>
<dbReference type="Pfam" id="PF01381">
    <property type="entry name" value="HTH_3"/>
    <property type="match status" value="1"/>
</dbReference>
<evidence type="ECO:0000259" key="2">
    <source>
        <dbReference type="PROSITE" id="PS50943"/>
    </source>
</evidence>
<dbReference type="PANTHER" id="PTHR37038">
    <property type="entry name" value="TRANSCRIPTIONAL REGULATOR-RELATED"/>
    <property type="match status" value="1"/>
</dbReference>
<dbReference type="PROSITE" id="PS50943">
    <property type="entry name" value="HTH_CROC1"/>
    <property type="match status" value="1"/>
</dbReference>
<dbReference type="InterPro" id="IPR053163">
    <property type="entry name" value="HTH-type_regulator_Rgg"/>
</dbReference>
<feature type="domain" description="HTH cro/C1-type" evidence="2">
    <location>
        <begin position="10"/>
        <end position="63"/>
    </location>
</feature>
<dbReference type="EMBL" id="LIXZ01000008">
    <property type="protein sequence ID" value="KPL59269.1"/>
    <property type="molecule type" value="Genomic_DNA"/>
</dbReference>
<reference evidence="3 4" key="1">
    <citation type="submission" date="2015-08" db="EMBL/GenBank/DDBJ databases">
        <title>Draft Genome Sequence of Bacillus vietnamensis UCD-SED5.</title>
        <authorList>
            <person name="Lee R.D."/>
            <person name="Jospin G."/>
            <person name="Lang J.M."/>
            <person name="Coil D.A."/>
            <person name="Eisen J.A."/>
        </authorList>
    </citation>
    <scope>NUCLEOTIDE SEQUENCE [LARGE SCALE GENOMIC DNA]</scope>
    <source>
        <strain evidence="3 4">UCD-SED5</strain>
    </source>
</reference>
<sequence length="309" mass="36497">MDYSVIGKKIRELRKAVGITQGELAEDICTQGLISRIEYGDVYPSATALYQISVKLGVDVNYFFEIGTTPRLDYIIEVEKQLRYLRVYRKYEEMMELVMNEEKNPLFYKDNELLQLLCWHKGIYQFELKRDAETAFSLFHKAFHLTAHQKKAMSEREMEILASNGAIYYNQQQYEEALRYFKEVEAAMNTTGQLQDKSIKTKLFYNIGRVLARLGELEESSDYCRKAIRWCFDEELLWGLGELHYQIGFNYELKNQYEEALPFFKRALQMFEFRNDEPYVAFLATKIKGISGQRDWPLVPDNQEETVDH</sequence>
<protein>
    <recommendedName>
        <fullName evidence="2">HTH cro/C1-type domain-containing protein</fullName>
    </recommendedName>
</protein>
<comment type="caution">
    <text evidence="3">The sequence shown here is derived from an EMBL/GenBank/DDBJ whole genome shotgun (WGS) entry which is preliminary data.</text>
</comment>
<proteinExistence type="predicted"/>
<dbReference type="InterPro" id="IPR041315">
    <property type="entry name" value="PlcR_TPR"/>
</dbReference>